<dbReference type="Proteomes" id="UP001172217">
    <property type="component" value="Unassembled WGS sequence"/>
</dbReference>
<name>A0ABT8NTF4_9BURK</name>
<organism evidence="2 3">
    <name type="scientific">Burkholderia orbicola</name>
    <dbReference type="NCBI Taxonomy" id="2978683"/>
    <lineage>
        <taxon>Bacteria</taxon>
        <taxon>Pseudomonadati</taxon>
        <taxon>Pseudomonadota</taxon>
        <taxon>Betaproteobacteria</taxon>
        <taxon>Burkholderiales</taxon>
        <taxon>Burkholderiaceae</taxon>
        <taxon>Burkholderia</taxon>
        <taxon>Burkholderia cepacia complex</taxon>
    </lineage>
</organism>
<protein>
    <submittedName>
        <fullName evidence="2">Uncharacterized protein</fullName>
    </submittedName>
</protein>
<evidence type="ECO:0000313" key="2">
    <source>
        <dbReference type="EMBL" id="MDN7524860.1"/>
    </source>
</evidence>
<reference evidence="2" key="1">
    <citation type="submission" date="2023-07" db="EMBL/GenBank/DDBJ databases">
        <title>A collection of bacterial strains from the Burkholderia cepacia Research Laboratory and Repository.</title>
        <authorList>
            <person name="Lipuma J."/>
            <person name="Spilker T."/>
            <person name="Caverly L."/>
        </authorList>
    </citation>
    <scope>NUCLEOTIDE SEQUENCE</scope>
    <source>
        <strain evidence="2">AU45194</strain>
    </source>
</reference>
<evidence type="ECO:0000256" key="1">
    <source>
        <dbReference type="SAM" id="MobiDB-lite"/>
    </source>
</evidence>
<dbReference type="RefSeq" id="WP_226292054.1">
    <property type="nucleotide sequence ID" value="NZ_JAUJQA010000003.1"/>
</dbReference>
<accession>A0ABT8NTF4</accession>
<comment type="caution">
    <text evidence="2">The sequence shown here is derived from an EMBL/GenBank/DDBJ whole genome shotgun (WGS) entry which is preliminary data.</text>
</comment>
<evidence type="ECO:0000313" key="3">
    <source>
        <dbReference type="Proteomes" id="UP001172217"/>
    </source>
</evidence>
<keyword evidence="3" id="KW-1185">Reference proteome</keyword>
<proteinExistence type="predicted"/>
<sequence length="78" mass="8730">MNAPNQLAAIPKCAAPSRFRPRPPGPARQIPPKCITSHSSDEKNAPVPGMMRTLRSWDALFLYAFLMREKPQIRTKAT</sequence>
<feature type="region of interest" description="Disordered" evidence="1">
    <location>
        <begin position="1"/>
        <end position="48"/>
    </location>
</feature>
<dbReference type="EMBL" id="JAUJQL010000009">
    <property type="protein sequence ID" value="MDN7524860.1"/>
    <property type="molecule type" value="Genomic_DNA"/>
</dbReference>
<gene>
    <name evidence="2" type="ORF">QZM70_18115</name>
</gene>